<reference evidence="2" key="1">
    <citation type="journal article" date="2020" name="Stud. Mycol.">
        <title>101 Dothideomycetes genomes: a test case for predicting lifestyles and emergence of pathogens.</title>
        <authorList>
            <person name="Haridas S."/>
            <person name="Albert R."/>
            <person name="Binder M."/>
            <person name="Bloem J."/>
            <person name="Labutti K."/>
            <person name="Salamov A."/>
            <person name="Andreopoulos B."/>
            <person name="Baker S."/>
            <person name="Barry K."/>
            <person name="Bills G."/>
            <person name="Bluhm B."/>
            <person name="Cannon C."/>
            <person name="Castanera R."/>
            <person name="Culley D."/>
            <person name="Daum C."/>
            <person name="Ezra D."/>
            <person name="Gonzalez J."/>
            <person name="Henrissat B."/>
            <person name="Kuo A."/>
            <person name="Liang C."/>
            <person name="Lipzen A."/>
            <person name="Lutzoni F."/>
            <person name="Magnuson J."/>
            <person name="Mondo S."/>
            <person name="Nolan M."/>
            <person name="Ohm R."/>
            <person name="Pangilinan J."/>
            <person name="Park H.-J."/>
            <person name="Ramirez L."/>
            <person name="Alfaro M."/>
            <person name="Sun H."/>
            <person name="Tritt A."/>
            <person name="Yoshinaga Y."/>
            <person name="Zwiers L.-H."/>
            <person name="Turgeon B."/>
            <person name="Goodwin S."/>
            <person name="Spatafora J."/>
            <person name="Crous P."/>
            <person name="Grigoriev I."/>
        </authorList>
    </citation>
    <scope>NUCLEOTIDE SEQUENCE</scope>
    <source>
        <strain evidence="2">CBS 107.79</strain>
    </source>
</reference>
<evidence type="ECO:0000256" key="1">
    <source>
        <dbReference type="SAM" id="Phobius"/>
    </source>
</evidence>
<evidence type="ECO:0000313" key="2">
    <source>
        <dbReference type="EMBL" id="KAF1970020.1"/>
    </source>
</evidence>
<keyword evidence="1" id="KW-0472">Membrane</keyword>
<protein>
    <submittedName>
        <fullName evidence="2">Uncharacterized protein</fullName>
    </submittedName>
</protein>
<sequence length="60" mass="6890">MPARLHNTTAVTTLASALKTFTLLIHFIVFEKTKNATIDRCAPLVAYRLFRYEDCYVLAR</sequence>
<keyword evidence="1" id="KW-0812">Transmembrane</keyword>
<proteinExistence type="predicted"/>
<accession>A0A6A5V031</accession>
<keyword evidence="3" id="KW-1185">Reference proteome</keyword>
<feature type="transmembrane region" description="Helical" evidence="1">
    <location>
        <begin position="12"/>
        <end position="30"/>
    </location>
</feature>
<name>A0A6A5V031_9PLEO</name>
<dbReference type="EMBL" id="ML976704">
    <property type="protein sequence ID" value="KAF1970020.1"/>
    <property type="molecule type" value="Genomic_DNA"/>
</dbReference>
<gene>
    <name evidence="2" type="ORF">BU23DRAFT_557190</name>
</gene>
<organism evidence="2 3">
    <name type="scientific">Bimuria novae-zelandiae CBS 107.79</name>
    <dbReference type="NCBI Taxonomy" id="1447943"/>
    <lineage>
        <taxon>Eukaryota</taxon>
        <taxon>Fungi</taxon>
        <taxon>Dikarya</taxon>
        <taxon>Ascomycota</taxon>
        <taxon>Pezizomycotina</taxon>
        <taxon>Dothideomycetes</taxon>
        <taxon>Pleosporomycetidae</taxon>
        <taxon>Pleosporales</taxon>
        <taxon>Massarineae</taxon>
        <taxon>Didymosphaeriaceae</taxon>
        <taxon>Bimuria</taxon>
    </lineage>
</organism>
<evidence type="ECO:0000313" key="3">
    <source>
        <dbReference type="Proteomes" id="UP000800036"/>
    </source>
</evidence>
<dbReference type="Proteomes" id="UP000800036">
    <property type="component" value="Unassembled WGS sequence"/>
</dbReference>
<keyword evidence="1" id="KW-1133">Transmembrane helix</keyword>
<dbReference type="AlphaFoldDB" id="A0A6A5V031"/>